<organism evidence="2 3">
    <name type="scientific">Clostridium baratii</name>
    <dbReference type="NCBI Taxonomy" id="1561"/>
    <lineage>
        <taxon>Bacteria</taxon>
        <taxon>Bacillati</taxon>
        <taxon>Bacillota</taxon>
        <taxon>Clostridia</taxon>
        <taxon>Eubacteriales</taxon>
        <taxon>Clostridiaceae</taxon>
        <taxon>Clostridium</taxon>
    </lineage>
</organism>
<evidence type="ECO:0000313" key="3">
    <source>
        <dbReference type="Proteomes" id="UP000095563"/>
    </source>
</evidence>
<gene>
    <name evidence="2" type="ORF">ERS852568_00659</name>
</gene>
<dbReference type="AlphaFoldDB" id="A0A174QPE7"/>
<reference evidence="2 3" key="1">
    <citation type="submission" date="2015-09" db="EMBL/GenBank/DDBJ databases">
        <authorList>
            <consortium name="Pathogen Informatics"/>
        </authorList>
    </citation>
    <scope>NUCLEOTIDE SEQUENCE [LARGE SCALE GENOMIC DNA]</scope>
    <source>
        <strain evidence="2 3">2789STDY5834956</strain>
    </source>
</reference>
<proteinExistence type="predicted"/>
<feature type="coiled-coil region" evidence="1">
    <location>
        <begin position="532"/>
        <end position="559"/>
    </location>
</feature>
<evidence type="ECO:0000313" key="2">
    <source>
        <dbReference type="EMBL" id="CUP75112.1"/>
    </source>
</evidence>
<sequence>MSKSIKLSDYFELRKPSYQYIKIIPHKSTRNFNSSNIAKMIANTYKSLNKMIYKEQKKLIFESYFKISYVIDIENNNSNFYFIVPKLYLNLLLEKIKEIWSKSTIELCKQGIKPFTNNAIQYELSYKKEDALSLAVDKKSNEPLNQILSIMQVMKDSDRVTLIYNFMPCSQLGWIDKYKETMDKIKRKQSIEKQSMTFEYILKNMIKIICDTLDIVLGVINDFLGGKPIDESESLYNSILGVLEQQNELSIATKKKKDLQVIDTQIIAISDGKDSIRNQNNISSISSAFRSIDQDNELKYDKSKKVINNLESYTFNTKVSKFSVDECQNLIQIPGRALLTSLGIKHIKIEESKVPELLQHGKKRLGIAKYKGNETKAYLEDTYDKASLPLVLIGAMGGGKSTYLANFTKDCVENNEGVVIIDFIKNCELSDNIKSIAPKEKILEIDLGKQENMQGFGFDELKVNPNATAFERLEAGNLQTTQLKSFINSIVVGDPLSSRMETILGAAGDVVFSLGYTCIRDVMKCLTCHKTRAKYIEELKRDKELYDLLDEEVETLEELNEWSKVSAQDSKKGIISEVIGTRESKIEHILDRTRVLRSDAKLKYMYKKDTKNNVDFVKAMEEGKIIIIKMPQSKFPSKHVKNILVTYFMSKIWLACATRGALHDKPKPCNVIIDELFQAPTVMTDLREIIPQTRKFGCKLVFATHNTKQLAEIHETLESSGTSYMLLTGALEDDFNHFKSKLEGFEYEDLRDMEQFSSLNLIYYSGGYSSFITKLPKPI</sequence>
<name>A0A174QPE7_9CLOT</name>
<dbReference type="SUPFAM" id="SSF52540">
    <property type="entry name" value="P-loop containing nucleoside triphosphate hydrolases"/>
    <property type="match status" value="1"/>
</dbReference>
<accession>A0A174QPE7</accession>
<dbReference type="InterPro" id="IPR027417">
    <property type="entry name" value="P-loop_NTPase"/>
</dbReference>
<keyword evidence="1" id="KW-0175">Coiled coil</keyword>
<dbReference type="EMBL" id="CZBO01000001">
    <property type="protein sequence ID" value="CUP75112.1"/>
    <property type="molecule type" value="Genomic_DNA"/>
</dbReference>
<dbReference type="Gene3D" id="3.40.50.300">
    <property type="entry name" value="P-loop containing nucleotide triphosphate hydrolases"/>
    <property type="match status" value="1"/>
</dbReference>
<protein>
    <submittedName>
        <fullName evidence="2">Type IV secretory pathway, VirB4 components</fullName>
    </submittedName>
</protein>
<evidence type="ECO:0000256" key="1">
    <source>
        <dbReference type="SAM" id="Coils"/>
    </source>
</evidence>
<dbReference type="RefSeq" id="WP_055206702.1">
    <property type="nucleotide sequence ID" value="NZ_CZBO01000001.1"/>
</dbReference>
<dbReference type="Proteomes" id="UP000095563">
    <property type="component" value="Unassembled WGS sequence"/>
</dbReference>